<comment type="caution">
    <text evidence="3">The sequence shown here is derived from an EMBL/GenBank/DDBJ whole genome shotgun (WGS) entry which is preliminary data.</text>
</comment>
<evidence type="ECO:0000256" key="2">
    <source>
        <dbReference type="SAM" id="Phobius"/>
    </source>
</evidence>
<dbReference type="EMBL" id="JAYJJR010000010">
    <property type="protein sequence ID" value="MEB3022502.1"/>
    <property type="molecule type" value="Genomic_DNA"/>
</dbReference>
<evidence type="ECO:0000313" key="4">
    <source>
        <dbReference type="Proteomes" id="UP001299596"/>
    </source>
</evidence>
<feature type="compositionally biased region" description="Basic and acidic residues" evidence="1">
    <location>
        <begin position="92"/>
        <end position="102"/>
    </location>
</feature>
<accession>A0ABU5XME8</accession>
<proteinExistence type="predicted"/>
<feature type="transmembrane region" description="Helical" evidence="2">
    <location>
        <begin position="68"/>
        <end position="87"/>
    </location>
</feature>
<dbReference type="Pfam" id="PF11298">
    <property type="entry name" value="DUF3099"/>
    <property type="match status" value="1"/>
</dbReference>
<feature type="transmembrane region" description="Helical" evidence="2">
    <location>
        <begin position="42"/>
        <end position="62"/>
    </location>
</feature>
<keyword evidence="2" id="KW-0472">Membrane</keyword>
<sequence length="153" mass="16657">MWDSGNMKHGPQLGFDDDGRPVLITAAAPSYEQQHRDRVRKYLTLMAFRVPALILAAIAYGLWHNGLISLLILVGSIPLPWMAVLIANDRPPRSAEEPRRYEAAPTHTPLFPTASRPELEHRQPPKSQPESVGPDPGEVDGDGAGEAPHGTGS</sequence>
<dbReference type="RefSeq" id="WP_225407723.1">
    <property type="nucleotide sequence ID" value="NZ_JAYJJR010000010.1"/>
</dbReference>
<name>A0ABU5XME8_9MYCO</name>
<keyword evidence="2" id="KW-1133">Transmembrane helix</keyword>
<protein>
    <submittedName>
        <fullName evidence="3">DUF3099 domain-containing protein</fullName>
    </submittedName>
</protein>
<dbReference type="Proteomes" id="UP001299596">
    <property type="component" value="Unassembled WGS sequence"/>
</dbReference>
<keyword evidence="4" id="KW-1185">Reference proteome</keyword>
<organism evidence="3 4">
    <name type="scientific">[Mycobacterium] crassicus</name>
    <dbReference type="NCBI Taxonomy" id="2872309"/>
    <lineage>
        <taxon>Bacteria</taxon>
        <taxon>Bacillati</taxon>
        <taxon>Actinomycetota</taxon>
        <taxon>Actinomycetes</taxon>
        <taxon>Mycobacteriales</taxon>
        <taxon>Mycobacteriaceae</taxon>
        <taxon>Mycolicibacter</taxon>
    </lineage>
</organism>
<evidence type="ECO:0000256" key="1">
    <source>
        <dbReference type="SAM" id="MobiDB-lite"/>
    </source>
</evidence>
<reference evidence="3 4" key="1">
    <citation type="submission" date="2023-12" db="EMBL/GenBank/DDBJ databases">
        <title>Description of new species of Mycobacterium terrae complex isolated from sewage at the Sao Paulo Zoological Park Foundation in Brazil.</title>
        <authorList>
            <person name="Romagnoli C.L."/>
            <person name="Conceicao E.C."/>
            <person name="Machado E."/>
            <person name="Barreto L.B.P.F."/>
            <person name="Sharma A."/>
            <person name="Silva N.M."/>
            <person name="Marques L.E."/>
            <person name="Juliana M.A."/>
            <person name="Lourenco M.C.S."/>
            <person name="Digiampietri L.A."/>
            <person name="Suffys P.N."/>
            <person name="Viana-Niero C."/>
        </authorList>
    </citation>
    <scope>NUCLEOTIDE SEQUENCE [LARGE SCALE GENOMIC DNA]</scope>
    <source>
        <strain evidence="3 4">MYC098</strain>
    </source>
</reference>
<feature type="region of interest" description="Disordered" evidence="1">
    <location>
        <begin position="92"/>
        <end position="153"/>
    </location>
</feature>
<dbReference type="InterPro" id="IPR021449">
    <property type="entry name" value="DUF3099"/>
</dbReference>
<gene>
    <name evidence="3" type="ORF">K6T79_15755</name>
</gene>
<keyword evidence="2" id="KW-0812">Transmembrane</keyword>
<evidence type="ECO:0000313" key="3">
    <source>
        <dbReference type="EMBL" id="MEB3022502.1"/>
    </source>
</evidence>